<dbReference type="STRING" id="13249.T1IAM7"/>
<protein>
    <recommendedName>
        <fullName evidence="9">Potassium channel domain-containing protein</fullName>
    </recommendedName>
</protein>
<organism evidence="10 11">
    <name type="scientific">Rhodnius prolixus</name>
    <name type="common">Triatomid bug</name>
    <dbReference type="NCBI Taxonomy" id="13249"/>
    <lineage>
        <taxon>Eukaryota</taxon>
        <taxon>Metazoa</taxon>
        <taxon>Ecdysozoa</taxon>
        <taxon>Arthropoda</taxon>
        <taxon>Hexapoda</taxon>
        <taxon>Insecta</taxon>
        <taxon>Pterygota</taxon>
        <taxon>Neoptera</taxon>
        <taxon>Paraneoptera</taxon>
        <taxon>Hemiptera</taxon>
        <taxon>Heteroptera</taxon>
        <taxon>Panheteroptera</taxon>
        <taxon>Cimicomorpha</taxon>
        <taxon>Reduviidae</taxon>
        <taxon>Triatominae</taxon>
        <taxon>Rhodnius</taxon>
    </lineage>
</organism>
<evidence type="ECO:0000256" key="8">
    <source>
        <dbReference type="RuleBase" id="RU003857"/>
    </source>
</evidence>
<evidence type="ECO:0000256" key="7">
    <source>
        <dbReference type="ARBA" id="ARBA00023303"/>
    </source>
</evidence>
<evidence type="ECO:0000313" key="10">
    <source>
        <dbReference type="EnsemblMetazoa" id="RPRC013348-PA"/>
    </source>
</evidence>
<comment type="subcellular location">
    <subcellularLocation>
        <location evidence="1">Membrane</location>
        <topology evidence="1">Multi-pass membrane protein</topology>
    </subcellularLocation>
</comment>
<dbReference type="PANTHER" id="PTHR11003:SF352">
    <property type="entry name" value="BCDNA.GH04802-RELATED"/>
    <property type="match status" value="1"/>
</dbReference>
<evidence type="ECO:0000256" key="5">
    <source>
        <dbReference type="ARBA" id="ARBA00023065"/>
    </source>
</evidence>
<dbReference type="VEuPathDB" id="VectorBase:RPRC013348"/>
<evidence type="ECO:0000256" key="1">
    <source>
        <dbReference type="ARBA" id="ARBA00004141"/>
    </source>
</evidence>
<evidence type="ECO:0000259" key="9">
    <source>
        <dbReference type="Pfam" id="PF07885"/>
    </source>
</evidence>
<proteinExistence type="inferred from homology"/>
<keyword evidence="11" id="KW-1185">Reference proteome</keyword>
<dbReference type="OMA" id="TPQSEWG"/>
<feature type="domain" description="Potassium channel" evidence="9">
    <location>
        <begin position="126"/>
        <end position="183"/>
    </location>
</feature>
<sequence length="334" mass="38143">MEGVQKRHRRRHKTWAQKSLDFLRAFIAFMFSNVGVIGLVVGYAILGSFVFIWIEGPVEEQRKYSEEEVLEKRRQLTGRLWKVTCDLNMFSEESWRKTVGEELVEFQKEIVKAIQDAGYEGEGLTVNRWSFSAAFLYSLTVITSIGYGNITPKTDGGKLATILYAIVGMPLFLLYLTTIGGVLATSFKWTYSKCCKCSRARRTSRTYRAAQSPSVDPQQVTVPITLCLSIMIGYVYGGAVLFSNWEKWNMLDGAYFCFISLSTIGFGDMVPGEMISKDEGIELRQLNLSKNFQESNHYFFQTSEQFLFAFRFIFCSIYLMLGMAIIAMCFNLMQ</sequence>
<dbReference type="Pfam" id="PF07885">
    <property type="entry name" value="Ion_trans_2"/>
    <property type="match status" value="2"/>
</dbReference>
<dbReference type="InterPro" id="IPR003280">
    <property type="entry name" value="2pore_dom_K_chnl"/>
</dbReference>
<evidence type="ECO:0000313" key="11">
    <source>
        <dbReference type="Proteomes" id="UP000015103"/>
    </source>
</evidence>
<dbReference type="GO" id="GO:0030322">
    <property type="term" value="P:stabilization of membrane potential"/>
    <property type="evidence" value="ECO:0007669"/>
    <property type="project" value="TreeGrafter"/>
</dbReference>
<dbReference type="SUPFAM" id="SSF81324">
    <property type="entry name" value="Voltage-gated potassium channels"/>
    <property type="match status" value="2"/>
</dbReference>
<dbReference type="PANTHER" id="PTHR11003">
    <property type="entry name" value="POTASSIUM CHANNEL, SUBFAMILY K"/>
    <property type="match status" value="1"/>
</dbReference>
<dbReference type="InParanoid" id="T1IAM7"/>
<dbReference type="PRINTS" id="PR01333">
    <property type="entry name" value="2POREKCHANEL"/>
</dbReference>
<dbReference type="EMBL" id="ACPB03005971">
    <property type="status" value="NOT_ANNOTATED_CDS"/>
    <property type="molecule type" value="Genomic_DNA"/>
</dbReference>
<keyword evidence="3 8" id="KW-0812">Transmembrane</keyword>
<keyword evidence="7 8" id="KW-0407">Ion channel</keyword>
<evidence type="ECO:0000256" key="6">
    <source>
        <dbReference type="ARBA" id="ARBA00023136"/>
    </source>
</evidence>
<dbReference type="FunCoup" id="T1IAM7">
    <property type="interactions" value="10"/>
</dbReference>
<keyword evidence="6" id="KW-0472">Membrane</keyword>
<accession>T1IAM7</accession>
<keyword evidence="5 8" id="KW-0406">Ion transport</keyword>
<name>T1IAM7_RHOPR</name>
<comment type="similarity">
    <text evidence="8">Belongs to the two pore domain potassium channel (TC 1.A.1.8) family.</text>
</comment>
<dbReference type="eggNOG" id="KOG1418">
    <property type="taxonomic scope" value="Eukaryota"/>
</dbReference>
<evidence type="ECO:0000256" key="3">
    <source>
        <dbReference type="ARBA" id="ARBA00022692"/>
    </source>
</evidence>
<dbReference type="GO" id="GO:0022841">
    <property type="term" value="F:potassium ion leak channel activity"/>
    <property type="evidence" value="ECO:0007669"/>
    <property type="project" value="TreeGrafter"/>
</dbReference>
<evidence type="ECO:0000256" key="4">
    <source>
        <dbReference type="ARBA" id="ARBA00022989"/>
    </source>
</evidence>
<dbReference type="HOGENOM" id="CLU_022504_5_2_1"/>
<evidence type="ECO:0000256" key="2">
    <source>
        <dbReference type="ARBA" id="ARBA00022448"/>
    </source>
</evidence>
<keyword evidence="4" id="KW-1133">Transmembrane helix</keyword>
<dbReference type="Proteomes" id="UP000015103">
    <property type="component" value="Unassembled WGS sequence"/>
</dbReference>
<keyword evidence="2 8" id="KW-0813">Transport</keyword>
<dbReference type="EnsemblMetazoa" id="RPRC013348-RA">
    <property type="protein sequence ID" value="RPRC013348-PA"/>
    <property type="gene ID" value="RPRC013348"/>
</dbReference>
<dbReference type="Gene3D" id="1.10.287.70">
    <property type="match status" value="1"/>
</dbReference>
<dbReference type="GO" id="GO:0005886">
    <property type="term" value="C:plasma membrane"/>
    <property type="evidence" value="ECO:0007669"/>
    <property type="project" value="TreeGrafter"/>
</dbReference>
<dbReference type="AlphaFoldDB" id="T1IAM7"/>
<feature type="domain" description="Potassium channel" evidence="9">
    <location>
        <begin position="230"/>
        <end position="274"/>
    </location>
</feature>
<dbReference type="GO" id="GO:0015271">
    <property type="term" value="F:outward rectifier potassium channel activity"/>
    <property type="evidence" value="ECO:0007669"/>
    <property type="project" value="TreeGrafter"/>
</dbReference>
<dbReference type="InterPro" id="IPR013099">
    <property type="entry name" value="K_chnl_dom"/>
</dbReference>
<reference evidence="10" key="1">
    <citation type="submission" date="2015-05" db="UniProtKB">
        <authorList>
            <consortium name="EnsemblMetazoa"/>
        </authorList>
    </citation>
    <scope>IDENTIFICATION</scope>
</reference>